<dbReference type="Pfam" id="PF13296">
    <property type="entry name" value="T6SS_Vgr"/>
    <property type="match status" value="1"/>
</dbReference>
<accession>A0A3N8QEH4</accession>
<organism evidence="6 7">
    <name type="scientific">Burkholderia contaminans</name>
    <dbReference type="NCBI Taxonomy" id="488447"/>
    <lineage>
        <taxon>Bacteria</taxon>
        <taxon>Pseudomonadati</taxon>
        <taxon>Pseudomonadota</taxon>
        <taxon>Betaproteobacteria</taxon>
        <taxon>Burkholderiales</taxon>
        <taxon>Burkholderiaceae</taxon>
        <taxon>Burkholderia</taxon>
        <taxon>Burkholderia cepacia complex</taxon>
    </lineage>
</organism>
<dbReference type="Gene3D" id="2.40.50.230">
    <property type="entry name" value="Gp5 N-terminal domain"/>
    <property type="match status" value="1"/>
</dbReference>
<evidence type="ECO:0000313" key="6">
    <source>
        <dbReference type="EMBL" id="RQT22182.1"/>
    </source>
</evidence>
<dbReference type="RefSeq" id="WP_124619359.1">
    <property type="nucleotide sequence ID" value="NZ_QTQX01000022.1"/>
</dbReference>
<dbReference type="Pfam" id="PF04717">
    <property type="entry name" value="Phage_base_V"/>
    <property type="match status" value="1"/>
</dbReference>
<sequence length="975" mass="107416">MVLPPVDPAGSQATTLYESIHRGLMQHERLLMFRSQLGAQTLIPVRAQGWSRVGRGYRWVVDVVSLRDDIDNLELEHQPVTLFVQQTSTPLAESTYRPIHGFVHKFHTLGQDGNLTVYQVEFESALFFLGKASKNDQWFNKSAQDILSELLSAYPQLAGRVRFALADEPRVRSYTRQSESDLNFFHRILEDEGWYFYFEHAPVQYEDDPRVSTLVIVDRLSALPEAKPIEFCNAAIGNEVDGFTQWAVTQTAQSLAYATTSFNYKNPQQNYSVRSDLGDSAITYVTEERRQQVKREVPYAPMIVREALSYAYPTSEDGRRRASNRTQAWTSAARRYIGLGGVRWLDAGSRFTLEHHTRHMTVDPNLREFMVVEVEWFIENNVPLSNHAATYPLSLQSTLSDLHRDHGSQFDSRANPVDGLAGVYLVKVESQRTNIEYRSPFEHKKPLMHAEHALVSGPDNEEAWADERNRIFVTYPWDQRGETDVTQTSPPLLVMQADTGYGYGGVHVPRKDEWVLVDYFQGDCDRPYVLGRLPSQTTPPQWHSNVLLSGLMSSGFGKSGAYNAFVHDDSTHQGATRLTTYTGKAGNSYSLYHQGVLIDHAGNNNARGRYLGKGALLHTDDYLGMRANRGAYIGTHPKAHNDDQLDVKEAQGQLIGAESIVETLSNVGVQHHADSLKESQDSLKLFTDATQQSETPEAGGGRTAGGGTGSANAFKKAILLLASPFGVGTSTQDSLHMTADRHINLVSGLNTHIGSAGAFIVNAAKAIGMFSQTAIRLFTKGPVQIQSHDANVEVIAKAVLKLLAQGDIEIAAGGKLVLTAGGASITLEGGNIRGHAPGIVEFKGAQHSFSGPASTRYSIPPLPVSTLQQNLTHEYTQSFDVSSVIANLGVGEALHAQTYRIYLPDGTLQQQGGLLDGETAIVHTPTSTKVRCEIGGGDWSAIEDAYDHEELDDEANEDPVDERGETAPIEPLTNL</sequence>
<feature type="domain" description="DUF2345" evidence="4">
    <location>
        <begin position="707"/>
        <end position="853"/>
    </location>
</feature>
<dbReference type="InterPro" id="IPR006533">
    <property type="entry name" value="T6SS_Vgr_RhsGE"/>
</dbReference>
<name>A0A3N8QEH4_9BURK</name>
<dbReference type="InterPro" id="IPR006531">
    <property type="entry name" value="Gp5/Vgr_OB"/>
</dbReference>
<dbReference type="SUPFAM" id="SSF69279">
    <property type="entry name" value="Phage tail proteins"/>
    <property type="match status" value="2"/>
</dbReference>
<evidence type="ECO:0000259" key="4">
    <source>
        <dbReference type="Pfam" id="PF10106"/>
    </source>
</evidence>
<dbReference type="InterPro" id="IPR017847">
    <property type="entry name" value="T6SS_RhsGE_Vgr_subset"/>
</dbReference>
<dbReference type="Gene3D" id="2.30.110.50">
    <property type="match status" value="1"/>
</dbReference>
<feature type="domain" description="Gp5/Type VI secretion system Vgr protein OB-fold" evidence="3">
    <location>
        <begin position="466"/>
        <end position="532"/>
    </location>
</feature>
<evidence type="ECO:0000256" key="2">
    <source>
        <dbReference type="SAM" id="MobiDB-lite"/>
    </source>
</evidence>
<evidence type="ECO:0000259" key="5">
    <source>
        <dbReference type="Pfam" id="PF13296"/>
    </source>
</evidence>
<protein>
    <submittedName>
        <fullName evidence="6">Type VI secretion system tip protein VgrG</fullName>
    </submittedName>
</protein>
<comment type="caution">
    <text evidence="6">The sequence shown here is derived from an EMBL/GenBank/DDBJ whole genome shotgun (WGS) entry which is preliminary data.</text>
</comment>
<dbReference type="Gene3D" id="3.55.50.10">
    <property type="entry name" value="Baseplate protein-like domains"/>
    <property type="match status" value="1"/>
</dbReference>
<dbReference type="Gene3D" id="4.10.220.110">
    <property type="match status" value="1"/>
</dbReference>
<dbReference type="AlphaFoldDB" id="A0A3N8QEH4"/>
<evidence type="ECO:0000259" key="3">
    <source>
        <dbReference type="Pfam" id="PF04717"/>
    </source>
</evidence>
<dbReference type="Pfam" id="PF05954">
    <property type="entry name" value="Phage_GPD"/>
    <property type="match status" value="1"/>
</dbReference>
<feature type="compositionally biased region" description="Acidic residues" evidence="2">
    <location>
        <begin position="947"/>
        <end position="960"/>
    </location>
</feature>
<dbReference type="NCBIfam" id="TIGR03361">
    <property type="entry name" value="VI_Rhs_Vgr"/>
    <property type="match status" value="1"/>
</dbReference>
<evidence type="ECO:0000313" key="7">
    <source>
        <dbReference type="Proteomes" id="UP000269271"/>
    </source>
</evidence>
<comment type="similarity">
    <text evidence="1">Belongs to the VgrG protein family.</text>
</comment>
<dbReference type="SUPFAM" id="SSF69255">
    <property type="entry name" value="gp5 N-terminal domain-like"/>
    <property type="match status" value="1"/>
</dbReference>
<dbReference type="InterPro" id="IPR018769">
    <property type="entry name" value="VgrG2_DUF2345"/>
</dbReference>
<reference evidence="6 7" key="1">
    <citation type="submission" date="2018-08" db="EMBL/GenBank/DDBJ databases">
        <title>Comparative analysis of Burkholderia isolates from Puerto Rico.</title>
        <authorList>
            <person name="Hall C."/>
            <person name="Sahl J."/>
            <person name="Wagner D."/>
        </authorList>
    </citation>
    <scope>NUCLEOTIDE SEQUENCE [LARGE SCALE GENOMIC DNA]</scope>
    <source>
        <strain evidence="6 7">Bp9001</strain>
    </source>
</reference>
<dbReference type="InterPro" id="IPR037026">
    <property type="entry name" value="Vgr_OB-fold_dom_sf"/>
</dbReference>
<dbReference type="Proteomes" id="UP000269271">
    <property type="component" value="Unassembled WGS sequence"/>
</dbReference>
<feature type="region of interest" description="Disordered" evidence="2">
    <location>
        <begin position="947"/>
        <end position="975"/>
    </location>
</feature>
<dbReference type="Pfam" id="PF10106">
    <property type="entry name" value="DUF2345"/>
    <property type="match status" value="1"/>
</dbReference>
<feature type="domain" description="Putative type VI secretion system Rhs element associated Vgr" evidence="5">
    <location>
        <begin position="559"/>
        <end position="666"/>
    </location>
</feature>
<dbReference type="EMBL" id="QTQX01000022">
    <property type="protein sequence ID" value="RQT22182.1"/>
    <property type="molecule type" value="Genomic_DNA"/>
</dbReference>
<proteinExistence type="inferred from homology"/>
<evidence type="ECO:0000256" key="1">
    <source>
        <dbReference type="ARBA" id="ARBA00005558"/>
    </source>
</evidence>
<dbReference type="NCBIfam" id="TIGR01646">
    <property type="entry name" value="vgr_GE"/>
    <property type="match status" value="1"/>
</dbReference>
<dbReference type="InterPro" id="IPR028244">
    <property type="entry name" value="T6SS_Rhs_Vgr_dom"/>
</dbReference>
<gene>
    <name evidence="6" type="ORF">DF037_29220</name>
</gene>